<name>A0ABS1WBM0_9GAMM</name>
<dbReference type="EMBL" id="JADWVN010000017">
    <property type="protein sequence ID" value="MBL7526750.1"/>
    <property type="molecule type" value="Genomic_DNA"/>
</dbReference>
<organism evidence="2 3">
    <name type="scientific">Legionella bononiensis</name>
    <dbReference type="NCBI Taxonomy" id="2793102"/>
    <lineage>
        <taxon>Bacteria</taxon>
        <taxon>Pseudomonadati</taxon>
        <taxon>Pseudomonadota</taxon>
        <taxon>Gammaproteobacteria</taxon>
        <taxon>Legionellales</taxon>
        <taxon>Legionellaceae</taxon>
        <taxon>Legionella</taxon>
    </lineage>
</organism>
<keyword evidence="3" id="KW-1185">Reference proteome</keyword>
<dbReference type="Proteomes" id="UP000809910">
    <property type="component" value="Unassembled WGS sequence"/>
</dbReference>
<reference evidence="2 3" key="1">
    <citation type="submission" date="2020-12" db="EMBL/GenBank/DDBJ databases">
        <title>WGS of Legionella: environmental sample.</title>
        <authorList>
            <person name="Cristino S."/>
            <person name="Girolamini L."/>
            <person name="Salaris S."/>
            <person name="Pascale M.R."/>
            <person name="Mazzotta M."/>
            <person name="Orsini M."/>
            <person name="Grottola A."/>
        </authorList>
    </citation>
    <scope>NUCLEOTIDE SEQUENCE [LARGE SCALE GENOMIC DNA]</scope>
    <source>
        <strain evidence="2 3">30cs62</strain>
    </source>
</reference>
<protein>
    <submittedName>
        <fullName evidence="2">Uncharacterized protein</fullName>
    </submittedName>
</protein>
<dbReference type="RefSeq" id="WP_203111793.1">
    <property type="nucleotide sequence ID" value="NZ_JADOBG010000022.1"/>
</dbReference>
<feature type="region of interest" description="Disordered" evidence="1">
    <location>
        <begin position="1"/>
        <end position="21"/>
    </location>
</feature>
<comment type="caution">
    <text evidence="2">The sequence shown here is derived from an EMBL/GenBank/DDBJ whole genome shotgun (WGS) entry which is preliminary data.</text>
</comment>
<sequence length="261" mass="29678">MSHEKIHSLIQGADSSGQRRPEKRFKAEIIHQTLDLKKVLDGLHDEIYAINITKAVQKYPYLPESNPDHWNYQDRSAAQAIYPLGMMIVKLDELANRLDTIVKERAALLVSTKNRRELIRTGNLKQWINHQLPKESLDALSLLLSSKYKEIGSTLKAIKSQEEGYGGWMHSSPIVDGKIVPIDGLGVYSSFPNPIIRAHTVSSKLEKSAMQKEYSGEALPRSLKDNRQKALQRFSVFAQKAEELIAQDPYHRCEDYLKGTR</sequence>
<proteinExistence type="predicted"/>
<evidence type="ECO:0000256" key="1">
    <source>
        <dbReference type="SAM" id="MobiDB-lite"/>
    </source>
</evidence>
<evidence type="ECO:0000313" key="2">
    <source>
        <dbReference type="EMBL" id="MBL7526750.1"/>
    </source>
</evidence>
<accession>A0ABS1WBM0</accession>
<evidence type="ECO:0000313" key="3">
    <source>
        <dbReference type="Proteomes" id="UP000809910"/>
    </source>
</evidence>
<gene>
    <name evidence="2" type="ORF">I5282_09220</name>
</gene>